<name>A0A699KFH0_TANCI</name>
<organism evidence="2">
    <name type="scientific">Tanacetum cinerariifolium</name>
    <name type="common">Dalmatian daisy</name>
    <name type="synonym">Chrysanthemum cinerariifolium</name>
    <dbReference type="NCBI Taxonomy" id="118510"/>
    <lineage>
        <taxon>Eukaryota</taxon>
        <taxon>Viridiplantae</taxon>
        <taxon>Streptophyta</taxon>
        <taxon>Embryophyta</taxon>
        <taxon>Tracheophyta</taxon>
        <taxon>Spermatophyta</taxon>
        <taxon>Magnoliopsida</taxon>
        <taxon>eudicotyledons</taxon>
        <taxon>Gunneridae</taxon>
        <taxon>Pentapetalae</taxon>
        <taxon>asterids</taxon>
        <taxon>campanulids</taxon>
        <taxon>Asterales</taxon>
        <taxon>Asteraceae</taxon>
        <taxon>Asteroideae</taxon>
        <taxon>Anthemideae</taxon>
        <taxon>Anthemidinae</taxon>
        <taxon>Tanacetum</taxon>
    </lineage>
</organism>
<dbReference type="AlphaFoldDB" id="A0A699KFH0"/>
<feature type="non-terminal residue" evidence="2">
    <location>
        <position position="1"/>
    </location>
</feature>
<evidence type="ECO:0000313" key="2">
    <source>
        <dbReference type="EMBL" id="GFA85930.1"/>
    </source>
</evidence>
<protein>
    <submittedName>
        <fullName evidence="2">Uncharacterized protein</fullName>
    </submittedName>
</protein>
<dbReference type="EMBL" id="BKCJ010501980">
    <property type="protein sequence ID" value="GFA85930.1"/>
    <property type="molecule type" value="Genomic_DNA"/>
</dbReference>
<accession>A0A699KFH0</accession>
<feature type="compositionally biased region" description="Basic and acidic residues" evidence="1">
    <location>
        <begin position="1"/>
        <end position="11"/>
    </location>
</feature>
<gene>
    <name evidence="2" type="ORF">Tci_657902</name>
</gene>
<evidence type="ECO:0000256" key="1">
    <source>
        <dbReference type="SAM" id="MobiDB-lite"/>
    </source>
</evidence>
<sequence>NERTAGVRTDDSTMTNQRTEPSLETDEDFDTPMMGSDTQLVVFESADKLYEEFERNKRIIDLEIPSFSLGLTQEDEMKTGLYAAEYEMGPETHEEVIKTAEKCEQEFYVGKGVKNSSIIRSSTNMEELKVEKYMANVENAHSTYGGRTKLDKVDIDVNDVFLSVVKKDGSVWCLN</sequence>
<feature type="region of interest" description="Disordered" evidence="1">
    <location>
        <begin position="1"/>
        <end position="34"/>
    </location>
</feature>
<reference evidence="2" key="1">
    <citation type="journal article" date="2019" name="Sci. Rep.">
        <title>Draft genome of Tanacetum cinerariifolium, the natural source of mosquito coil.</title>
        <authorList>
            <person name="Yamashiro T."/>
            <person name="Shiraishi A."/>
            <person name="Satake H."/>
            <person name="Nakayama K."/>
        </authorList>
    </citation>
    <scope>NUCLEOTIDE SEQUENCE</scope>
</reference>
<proteinExistence type="predicted"/>
<feature type="compositionally biased region" description="Polar residues" evidence="1">
    <location>
        <begin position="12"/>
        <end position="22"/>
    </location>
</feature>
<comment type="caution">
    <text evidence="2">The sequence shown here is derived from an EMBL/GenBank/DDBJ whole genome shotgun (WGS) entry which is preliminary data.</text>
</comment>